<evidence type="ECO:0000313" key="3">
    <source>
        <dbReference type="Proteomes" id="UP000646776"/>
    </source>
</evidence>
<accession>A0A918LVT2</accession>
<evidence type="ECO:0008006" key="4">
    <source>
        <dbReference type="Google" id="ProtNLM"/>
    </source>
</evidence>
<evidence type="ECO:0000256" key="1">
    <source>
        <dbReference type="SAM" id="SignalP"/>
    </source>
</evidence>
<reference evidence="2" key="1">
    <citation type="journal article" date="2014" name="Int. J. Syst. Evol. Microbiol.">
        <title>Complete genome sequence of Corynebacterium casei LMG S-19264T (=DSM 44701T), isolated from a smear-ripened cheese.</title>
        <authorList>
            <consortium name="US DOE Joint Genome Institute (JGI-PGF)"/>
            <person name="Walter F."/>
            <person name="Albersmeier A."/>
            <person name="Kalinowski J."/>
            <person name="Ruckert C."/>
        </authorList>
    </citation>
    <scope>NUCLEOTIDE SEQUENCE</scope>
    <source>
        <strain evidence="2">JCM 4125</strain>
    </source>
</reference>
<evidence type="ECO:0000313" key="2">
    <source>
        <dbReference type="EMBL" id="GGT57065.1"/>
    </source>
</evidence>
<dbReference type="AlphaFoldDB" id="A0A918LVT2"/>
<gene>
    <name evidence="2" type="ORF">GCM10010226_37960</name>
</gene>
<proteinExistence type="predicted"/>
<dbReference type="Proteomes" id="UP000646776">
    <property type="component" value="Unassembled WGS sequence"/>
</dbReference>
<protein>
    <recommendedName>
        <fullName evidence="4">Secreted protein</fullName>
    </recommendedName>
</protein>
<dbReference type="EMBL" id="BMSA01000010">
    <property type="protein sequence ID" value="GGT57065.1"/>
    <property type="molecule type" value="Genomic_DNA"/>
</dbReference>
<keyword evidence="3" id="KW-1185">Reference proteome</keyword>
<sequence length="354" mass="38333">MKPFARASLISAATLSVIFTGVGITPLAQAAQPDQAAPVAEPDVGTVAVTSSNSVDVTSTEAGKAELADFTGRHSDTLRTAGARSLTALQSDYKVLQIDMDEVFAAAGTSPSSCDVQSETLVAPKSATNITYRANTEAALSANAGSDVCQFNVEWDAETPDLESQDDPAVAAAARPYVQKYASACFSRKWHYENLGDDRIKSSWNDGCHQNWVERNDGNRTWNYYSVKVTSTCRGERGRLTSCGYGVERATSGPTVHWEDWAPNASQDRNDCRSRSLSVSLLNASVGGEFDICEKQLINKYEEAGKMSSYWKGKVTDSARGTAHQVAVKVGQNAGRPKWHHWLNSDVCLACYHE</sequence>
<reference evidence="2" key="2">
    <citation type="submission" date="2020-09" db="EMBL/GenBank/DDBJ databases">
        <authorList>
            <person name="Sun Q."/>
            <person name="Ohkuma M."/>
        </authorList>
    </citation>
    <scope>NUCLEOTIDE SEQUENCE</scope>
    <source>
        <strain evidence="2">JCM 4125</strain>
    </source>
</reference>
<comment type="caution">
    <text evidence="2">The sequence shown here is derived from an EMBL/GenBank/DDBJ whole genome shotgun (WGS) entry which is preliminary data.</text>
</comment>
<name>A0A918LVT2_9ACTN</name>
<keyword evidence="1" id="KW-0732">Signal</keyword>
<feature type="chain" id="PRO_5037148997" description="Secreted protein" evidence="1">
    <location>
        <begin position="31"/>
        <end position="354"/>
    </location>
</feature>
<organism evidence="2 3">
    <name type="scientific">Streptomyces phaeofaciens</name>
    <dbReference type="NCBI Taxonomy" id="68254"/>
    <lineage>
        <taxon>Bacteria</taxon>
        <taxon>Bacillati</taxon>
        <taxon>Actinomycetota</taxon>
        <taxon>Actinomycetes</taxon>
        <taxon>Kitasatosporales</taxon>
        <taxon>Streptomycetaceae</taxon>
        <taxon>Streptomyces</taxon>
    </lineage>
</organism>
<feature type="signal peptide" evidence="1">
    <location>
        <begin position="1"/>
        <end position="30"/>
    </location>
</feature>